<sequence length="252" mass="26126">MRRPATLLVWAVALGSPVAAWLKNPFLKSVAGTSRKPPAETGITAVEQDQLALGWSPRPTEAPELYGRMALAGHMEGYTLGTETCGYKCIDYDASAAGDCDLPSDFHTLCCATSLYGACFTWVISNTGSGSELDSTYTLLDCSAASGTSTLFDYDPAWAATHSFSSTVSSVTTDTPGTNSDSDSSSDTTGSGSTASQTTETSAATSDSASDDDGGHSTPVGAIAGRVVSGVALIALMGLIIFFLRRKKNKNQ</sequence>
<comment type="caution">
    <text evidence="4">The sequence shown here is derived from an EMBL/GenBank/DDBJ whole genome shotgun (WGS) entry which is preliminary data.</text>
</comment>
<dbReference type="OrthoDB" id="4814718at2759"/>
<evidence type="ECO:0000313" key="5">
    <source>
        <dbReference type="Proteomes" id="UP000738349"/>
    </source>
</evidence>
<keyword evidence="2" id="KW-1133">Transmembrane helix</keyword>
<dbReference type="PANTHER" id="PTHR16861">
    <property type="entry name" value="GLYCOPROTEIN 38"/>
    <property type="match status" value="1"/>
</dbReference>
<keyword evidence="5" id="KW-1185">Reference proteome</keyword>
<name>A0A9P9FR35_9HYPO</name>
<feature type="compositionally biased region" description="Low complexity" evidence="1">
    <location>
        <begin position="168"/>
        <end position="208"/>
    </location>
</feature>
<evidence type="ECO:0000256" key="1">
    <source>
        <dbReference type="SAM" id="MobiDB-lite"/>
    </source>
</evidence>
<dbReference type="Proteomes" id="UP000738349">
    <property type="component" value="Unassembled WGS sequence"/>
</dbReference>
<proteinExistence type="predicted"/>
<organism evidence="4 5">
    <name type="scientific">Dactylonectria macrodidyma</name>
    <dbReference type="NCBI Taxonomy" id="307937"/>
    <lineage>
        <taxon>Eukaryota</taxon>
        <taxon>Fungi</taxon>
        <taxon>Dikarya</taxon>
        <taxon>Ascomycota</taxon>
        <taxon>Pezizomycotina</taxon>
        <taxon>Sordariomycetes</taxon>
        <taxon>Hypocreomycetidae</taxon>
        <taxon>Hypocreales</taxon>
        <taxon>Nectriaceae</taxon>
        <taxon>Dactylonectria</taxon>
    </lineage>
</organism>
<dbReference type="PANTHER" id="PTHR16861:SF4">
    <property type="entry name" value="SH3 DOMAIN PROTEIN (AFU_ORTHOLOGUE AFUA_1G13610)"/>
    <property type="match status" value="1"/>
</dbReference>
<reference evidence="4" key="1">
    <citation type="journal article" date="2021" name="Nat. Commun.">
        <title>Genetic determinants of endophytism in the Arabidopsis root mycobiome.</title>
        <authorList>
            <person name="Mesny F."/>
            <person name="Miyauchi S."/>
            <person name="Thiergart T."/>
            <person name="Pickel B."/>
            <person name="Atanasova L."/>
            <person name="Karlsson M."/>
            <person name="Huettel B."/>
            <person name="Barry K.W."/>
            <person name="Haridas S."/>
            <person name="Chen C."/>
            <person name="Bauer D."/>
            <person name="Andreopoulos W."/>
            <person name="Pangilinan J."/>
            <person name="LaButti K."/>
            <person name="Riley R."/>
            <person name="Lipzen A."/>
            <person name="Clum A."/>
            <person name="Drula E."/>
            <person name="Henrissat B."/>
            <person name="Kohler A."/>
            <person name="Grigoriev I.V."/>
            <person name="Martin F.M."/>
            <person name="Hacquard S."/>
        </authorList>
    </citation>
    <scope>NUCLEOTIDE SEQUENCE</scope>
    <source>
        <strain evidence="4">MPI-CAGE-AT-0147</strain>
    </source>
</reference>
<accession>A0A9P9FR35</accession>
<protein>
    <submittedName>
        <fullName evidence="4">Uncharacterized protein</fullName>
    </submittedName>
</protein>
<dbReference type="CDD" id="cd12087">
    <property type="entry name" value="TM_EGFR-like"/>
    <property type="match status" value="1"/>
</dbReference>
<keyword evidence="2" id="KW-0472">Membrane</keyword>
<dbReference type="EMBL" id="JAGMUV010000002">
    <property type="protein sequence ID" value="KAH7170799.1"/>
    <property type="molecule type" value="Genomic_DNA"/>
</dbReference>
<keyword evidence="2" id="KW-0812">Transmembrane</keyword>
<keyword evidence="3" id="KW-0732">Signal</keyword>
<evidence type="ECO:0000256" key="2">
    <source>
        <dbReference type="SAM" id="Phobius"/>
    </source>
</evidence>
<feature type="signal peptide" evidence="3">
    <location>
        <begin position="1"/>
        <end position="20"/>
    </location>
</feature>
<gene>
    <name evidence="4" type="ORF">EDB81DRAFT_876819</name>
</gene>
<feature type="transmembrane region" description="Helical" evidence="2">
    <location>
        <begin position="223"/>
        <end position="244"/>
    </location>
</feature>
<feature type="region of interest" description="Disordered" evidence="1">
    <location>
        <begin position="168"/>
        <end position="217"/>
    </location>
</feature>
<feature type="chain" id="PRO_5040327492" evidence="3">
    <location>
        <begin position="21"/>
        <end position="252"/>
    </location>
</feature>
<dbReference type="AlphaFoldDB" id="A0A9P9FR35"/>
<evidence type="ECO:0000313" key="4">
    <source>
        <dbReference type="EMBL" id="KAH7170799.1"/>
    </source>
</evidence>
<evidence type="ECO:0000256" key="3">
    <source>
        <dbReference type="SAM" id="SignalP"/>
    </source>
</evidence>